<evidence type="ECO:0000313" key="3">
    <source>
        <dbReference type="EMBL" id="GFR90052.1"/>
    </source>
</evidence>
<evidence type="ECO:0000259" key="2">
    <source>
        <dbReference type="Pfam" id="PF19725"/>
    </source>
</evidence>
<dbReference type="InterPro" id="IPR045576">
    <property type="entry name" value="RPC5_C"/>
</dbReference>
<feature type="domain" description="DNA-directed RNA polymerase III subunit RPC5 C-terminal" evidence="2">
    <location>
        <begin position="409"/>
        <end position="558"/>
    </location>
</feature>
<dbReference type="AlphaFoldDB" id="A0AAV4GWI8"/>
<keyword evidence="4" id="KW-1185">Reference proteome</keyword>
<dbReference type="Pfam" id="PF19725">
    <property type="entry name" value="RPC5_C"/>
    <property type="match status" value="1"/>
</dbReference>
<dbReference type="InterPro" id="IPR006886">
    <property type="entry name" value="RNA_pol_III_Rpc5"/>
</dbReference>
<dbReference type="GO" id="GO:0042797">
    <property type="term" value="P:tRNA transcription by RNA polymerase III"/>
    <property type="evidence" value="ECO:0007669"/>
    <property type="project" value="TreeGrafter"/>
</dbReference>
<sequence>MHLTPLSAVVQMRPNFDYLDKADVRHRAEAANTSLGDGGESSQDEAEEDPTPVSMKVSRGESEEFKARRMASYEYVNQKREEERWIKMTYFSPDSGLGETERQQLQAAETPRQSHFKISPQEYLHALIPPSCEDKRSYGYSNNETLVSLATGWAETKKANKHINEAEFSDEEVDLGLDMSDNDSEYELEGIGGSESDSEPEVVASTSGAQMWKFTHCKYVVRKDISSIVQLPSDDVKEILEKMSRLKAKFGWEFMYDYDREFCERFPEIVQRQRNKWALLFHSLEQHFKMPKDGDKKALELELVLLNQQPTERHRSRRLSSRSSPRKRTLSGRSQSDVSDMEMDAVADAKNLSGSGGAVGARGRHISGETQLVNGAILTQNGGRRSRSNSHHSPSAGGGRKRVVDEAEKTGSEDVAAELERFVREQLARTNLLLMSVLRSQMSLYTARTPTAHRALSGGVSDKAIEDAVLAVGGFRLNNQWPPNSKPEAIFSSYTGNPRIDQMKKILFGLFEESPKVRSALFRTAAKTEGLDLSENECKKFLKDHCDSFAAAWYLKGAYPAS</sequence>
<feature type="compositionally biased region" description="Basic residues" evidence="1">
    <location>
        <begin position="314"/>
        <end position="330"/>
    </location>
</feature>
<keyword evidence="3" id="KW-0240">DNA-directed RNA polymerase</keyword>
<comment type="caution">
    <text evidence="3">The sequence shown here is derived from an EMBL/GenBank/DDBJ whole genome shotgun (WGS) entry which is preliminary data.</text>
</comment>
<accession>A0AAV4GWI8</accession>
<keyword evidence="3" id="KW-0804">Transcription</keyword>
<feature type="region of interest" description="Disordered" evidence="1">
    <location>
        <begin position="31"/>
        <end position="62"/>
    </location>
</feature>
<feature type="region of interest" description="Disordered" evidence="1">
    <location>
        <begin position="310"/>
        <end position="409"/>
    </location>
</feature>
<dbReference type="PANTHER" id="PTHR12069">
    <property type="entry name" value="DNA-DIRECTED RNA POLYMERASES III 80 KDA POLYPEPTIDE RNA POLYMERASE III SUBUNIT 5"/>
    <property type="match status" value="1"/>
</dbReference>
<dbReference type="Proteomes" id="UP000762676">
    <property type="component" value="Unassembled WGS sequence"/>
</dbReference>
<evidence type="ECO:0000313" key="4">
    <source>
        <dbReference type="Proteomes" id="UP000762676"/>
    </source>
</evidence>
<evidence type="ECO:0000256" key="1">
    <source>
        <dbReference type="SAM" id="MobiDB-lite"/>
    </source>
</evidence>
<reference evidence="3 4" key="1">
    <citation type="journal article" date="2021" name="Elife">
        <title>Chloroplast acquisition without the gene transfer in kleptoplastic sea slugs, Plakobranchus ocellatus.</title>
        <authorList>
            <person name="Maeda T."/>
            <person name="Takahashi S."/>
            <person name="Yoshida T."/>
            <person name="Shimamura S."/>
            <person name="Takaki Y."/>
            <person name="Nagai Y."/>
            <person name="Toyoda A."/>
            <person name="Suzuki Y."/>
            <person name="Arimoto A."/>
            <person name="Ishii H."/>
            <person name="Satoh N."/>
            <person name="Nishiyama T."/>
            <person name="Hasebe M."/>
            <person name="Maruyama T."/>
            <person name="Minagawa J."/>
            <person name="Obokata J."/>
            <person name="Shigenobu S."/>
        </authorList>
    </citation>
    <scope>NUCLEOTIDE SEQUENCE [LARGE SCALE GENOMIC DNA]</scope>
</reference>
<dbReference type="EMBL" id="BMAT01008645">
    <property type="protein sequence ID" value="GFR90052.1"/>
    <property type="molecule type" value="Genomic_DNA"/>
</dbReference>
<dbReference type="PANTHER" id="PTHR12069:SF0">
    <property type="entry name" value="DNA-DIRECTED RNA POLYMERASE III SUBUNIT RPC5"/>
    <property type="match status" value="1"/>
</dbReference>
<name>A0AAV4GWI8_9GAST</name>
<dbReference type="GO" id="GO:0005666">
    <property type="term" value="C:RNA polymerase III complex"/>
    <property type="evidence" value="ECO:0007669"/>
    <property type="project" value="TreeGrafter"/>
</dbReference>
<organism evidence="3 4">
    <name type="scientific">Elysia marginata</name>
    <dbReference type="NCBI Taxonomy" id="1093978"/>
    <lineage>
        <taxon>Eukaryota</taxon>
        <taxon>Metazoa</taxon>
        <taxon>Spiralia</taxon>
        <taxon>Lophotrochozoa</taxon>
        <taxon>Mollusca</taxon>
        <taxon>Gastropoda</taxon>
        <taxon>Heterobranchia</taxon>
        <taxon>Euthyneura</taxon>
        <taxon>Panpulmonata</taxon>
        <taxon>Sacoglossa</taxon>
        <taxon>Placobranchoidea</taxon>
        <taxon>Plakobranchidae</taxon>
        <taxon>Elysia</taxon>
    </lineage>
</organism>
<protein>
    <submittedName>
        <fullName evidence="3">DNA-directed RNA polymerase III subunit RPC5</fullName>
    </submittedName>
</protein>
<feature type="compositionally biased region" description="Polar residues" evidence="1">
    <location>
        <begin position="368"/>
        <end position="380"/>
    </location>
</feature>
<proteinExistence type="predicted"/>
<gene>
    <name evidence="3" type="ORF">ElyMa_004294800</name>
</gene>
<dbReference type="Pfam" id="PF04801">
    <property type="entry name" value="RPC5"/>
    <property type="match status" value="2"/>
</dbReference>